<evidence type="ECO:0000313" key="1">
    <source>
        <dbReference type="EMBL" id="QJA68552.1"/>
    </source>
</evidence>
<sequence length="79" mass="8836">MNQVIGTRTTTVVKITGSRSGVGKIIHTSPKKRCGVTTWCQFTHLETSKSATGWLQWASTDSTLFVMRQMAEELRLVNH</sequence>
<gene>
    <name evidence="1" type="ORF">MM415A06202_0007</name>
</gene>
<accession>A0A6M3JHK9</accession>
<reference evidence="1" key="1">
    <citation type="submission" date="2020-03" db="EMBL/GenBank/DDBJ databases">
        <title>The deep terrestrial virosphere.</title>
        <authorList>
            <person name="Holmfeldt K."/>
            <person name="Nilsson E."/>
            <person name="Simone D."/>
            <person name="Lopez-Fernandez M."/>
            <person name="Wu X."/>
            <person name="de Brujin I."/>
            <person name="Lundin D."/>
            <person name="Andersson A."/>
            <person name="Bertilsson S."/>
            <person name="Dopson M."/>
        </authorList>
    </citation>
    <scope>NUCLEOTIDE SEQUENCE</scope>
    <source>
        <strain evidence="1">MM415A06202</strain>
    </source>
</reference>
<organism evidence="1">
    <name type="scientific">viral metagenome</name>
    <dbReference type="NCBI Taxonomy" id="1070528"/>
    <lineage>
        <taxon>unclassified sequences</taxon>
        <taxon>metagenomes</taxon>
        <taxon>organismal metagenomes</taxon>
    </lineage>
</organism>
<dbReference type="EMBL" id="MT141627">
    <property type="protein sequence ID" value="QJA68552.1"/>
    <property type="molecule type" value="Genomic_DNA"/>
</dbReference>
<name>A0A6M3JHK9_9ZZZZ</name>
<dbReference type="AlphaFoldDB" id="A0A6M3JHK9"/>
<proteinExistence type="predicted"/>
<protein>
    <submittedName>
        <fullName evidence="1">Uncharacterized protein</fullName>
    </submittedName>
</protein>